<keyword evidence="2" id="KW-0408">Iron</keyword>
<dbReference type="GO" id="GO:0046872">
    <property type="term" value="F:metal ion binding"/>
    <property type="evidence" value="ECO:0007669"/>
    <property type="project" value="UniProtKB-KW"/>
</dbReference>
<dbReference type="InterPro" id="IPR036821">
    <property type="entry name" value="Peptide_deformylase_sf"/>
</dbReference>
<dbReference type="Proteomes" id="UP000002881">
    <property type="component" value="Chromosome"/>
</dbReference>
<comment type="function">
    <text evidence="2">Removes the formyl group from the N-terminal Met of newly synthesized proteins. Requires at least a dipeptide for an efficient rate of reaction. N-terminal L-methionine is a prerequisite for activity but the enzyme has broad specificity at other positions.</text>
</comment>
<gene>
    <name evidence="2" type="primary">def</name>
    <name evidence="3" type="ORF">Theba_2513</name>
</gene>
<dbReference type="PANTHER" id="PTHR10458">
    <property type="entry name" value="PEPTIDE DEFORMYLASE"/>
    <property type="match status" value="1"/>
</dbReference>
<feature type="binding site" evidence="2">
    <location>
        <position position="95"/>
    </location>
    <ligand>
        <name>Fe cation</name>
        <dbReference type="ChEBI" id="CHEBI:24875"/>
    </ligand>
</feature>
<dbReference type="SUPFAM" id="SSF56420">
    <property type="entry name" value="Peptide deformylase"/>
    <property type="match status" value="1"/>
</dbReference>
<dbReference type="PIRSF" id="PIRSF004749">
    <property type="entry name" value="Pep_def"/>
    <property type="match status" value="1"/>
</dbReference>
<accession>I2F868</accession>
<dbReference type="PANTHER" id="PTHR10458:SF22">
    <property type="entry name" value="PEPTIDE DEFORMYLASE"/>
    <property type="match status" value="1"/>
</dbReference>
<dbReference type="STRING" id="660470.Theba_2513"/>
<dbReference type="GO" id="GO:0042586">
    <property type="term" value="F:peptide deformylase activity"/>
    <property type="evidence" value="ECO:0007669"/>
    <property type="project" value="UniProtKB-UniRule"/>
</dbReference>
<dbReference type="Gene3D" id="3.90.45.10">
    <property type="entry name" value="Peptide deformylase"/>
    <property type="match status" value="1"/>
</dbReference>
<keyword evidence="4" id="KW-1185">Reference proteome</keyword>
<feature type="binding site" evidence="2">
    <location>
        <position position="138"/>
    </location>
    <ligand>
        <name>Fe cation</name>
        <dbReference type="ChEBI" id="CHEBI:24875"/>
    </ligand>
</feature>
<keyword evidence="2" id="KW-0378">Hydrolase</keyword>
<sequence length="183" mass="21045">MMTCEVLLLGNPLLRETSSPVSDFRSQETIGQIVMLKQALDEFRKENGFGRGISAPQIGILKRIVALNLGQGSFVIANPRIVDRSRATFTMWDDCMSFPHLLIRLERSLSVDVVYEDERGIEYEWKGVDQARSELLQHEIDHLDGILAIDHALDAKSIIYRSEYERNREYYDHLVDYSIEPTI</sequence>
<protein>
    <recommendedName>
        <fullName evidence="2">Peptide deformylase</fullName>
        <shortName evidence="2">PDF</shortName>
        <ecNumber evidence="2">3.5.1.88</ecNumber>
    </recommendedName>
    <alternativeName>
        <fullName evidence="2">Polypeptide deformylase</fullName>
    </alternativeName>
</protein>
<dbReference type="KEGG" id="mpg:Theba_2513"/>
<dbReference type="AlphaFoldDB" id="I2F868"/>
<feature type="active site" evidence="2">
    <location>
        <position position="139"/>
    </location>
</feature>
<comment type="similarity">
    <text evidence="1 2">Belongs to the polypeptide deformylase family.</text>
</comment>
<feature type="binding site" evidence="2">
    <location>
        <position position="142"/>
    </location>
    <ligand>
        <name>Fe cation</name>
        <dbReference type="ChEBI" id="CHEBI:24875"/>
    </ligand>
</feature>
<dbReference type="HAMAP" id="MF_00163">
    <property type="entry name" value="Pep_deformylase"/>
    <property type="match status" value="1"/>
</dbReference>
<dbReference type="GO" id="GO:0006412">
    <property type="term" value="P:translation"/>
    <property type="evidence" value="ECO:0007669"/>
    <property type="project" value="UniProtKB-UniRule"/>
</dbReference>
<organism evidence="3 4">
    <name type="scientific">Mesotoga prima MesG1.Ag.4.2</name>
    <dbReference type="NCBI Taxonomy" id="660470"/>
    <lineage>
        <taxon>Bacteria</taxon>
        <taxon>Thermotogati</taxon>
        <taxon>Thermotogota</taxon>
        <taxon>Thermotogae</taxon>
        <taxon>Kosmotogales</taxon>
        <taxon>Kosmotogaceae</taxon>
        <taxon>Mesotoga</taxon>
    </lineage>
</organism>
<dbReference type="InterPro" id="IPR023635">
    <property type="entry name" value="Peptide_deformylase"/>
</dbReference>
<evidence type="ECO:0000313" key="3">
    <source>
        <dbReference type="EMBL" id="AFK08121.1"/>
    </source>
</evidence>
<keyword evidence="2" id="KW-0479">Metal-binding</keyword>
<dbReference type="EC" id="3.5.1.88" evidence="2"/>
<comment type="cofactor">
    <cofactor evidence="2">
        <name>Fe(2+)</name>
        <dbReference type="ChEBI" id="CHEBI:29033"/>
    </cofactor>
    <text evidence="2">Binds 1 Fe(2+) ion.</text>
</comment>
<reference evidence="3 4" key="1">
    <citation type="journal article" date="2012" name="Genome Biol. Evol.">
        <title>Genome Sequence of the Mesophilic Thermotogales Bacterium Mesotoga prima MesG1.Ag.4.2 Reveals the Largest Thermotogales Genome To Date.</title>
        <authorList>
            <person name="Zhaxybayeva O."/>
            <person name="Swithers K.S."/>
            <person name="Foght J."/>
            <person name="Green A.G."/>
            <person name="Bruce D."/>
            <person name="Detter C."/>
            <person name="Han S."/>
            <person name="Teshima H."/>
            <person name="Han J."/>
            <person name="Woyke T."/>
            <person name="Pitluck S."/>
            <person name="Nolan M."/>
            <person name="Ivanova N."/>
            <person name="Pati A."/>
            <person name="Land M.L."/>
            <person name="Dlutek M."/>
            <person name="Doolittle W.F."/>
            <person name="Noll K.M."/>
            <person name="Nesbo C.L."/>
        </authorList>
    </citation>
    <scope>NUCLEOTIDE SEQUENCE [LARGE SCALE GENOMIC DNA]</scope>
    <source>
        <strain evidence="4">mesG1.Ag.4.2</strain>
    </source>
</reference>
<evidence type="ECO:0000256" key="2">
    <source>
        <dbReference type="HAMAP-Rule" id="MF_00163"/>
    </source>
</evidence>
<name>I2F868_9BACT</name>
<keyword evidence="2" id="KW-0648">Protein biosynthesis</keyword>
<proteinExistence type="inferred from homology"/>
<dbReference type="HOGENOM" id="CLU_061901_4_2_0"/>
<comment type="catalytic activity">
    <reaction evidence="2">
        <text>N-terminal N-formyl-L-methionyl-[peptide] + H2O = N-terminal L-methionyl-[peptide] + formate</text>
        <dbReference type="Rhea" id="RHEA:24420"/>
        <dbReference type="Rhea" id="RHEA-COMP:10639"/>
        <dbReference type="Rhea" id="RHEA-COMP:10640"/>
        <dbReference type="ChEBI" id="CHEBI:15377"/>
        <dbReference type="ChEBI" id="CHEBI:15740"/>
        <dbReference type="ChEBI" id="CHEBI:49298"/>
        <dbReference type="ChEBI" id="CHEBI:64731"/>
        <dbReference type="EC" id="3.5.1.88"/>
    </reaction>
</comment>
<evidence type="ECO:0000256" key="1">
    <source>
        <dbReference type="ARBA" id="ARBA00010759"/>
    </source>
</evidence>
<dbReference type="PRINTS" id="PR01576">
    <property type="entry name" value="PDEFORMYLASE"/>
</dbReference>
<dbReference type="Pfam" id="PF01327">
    <property type="entry name" value="Pep_deformylase"/>
    <property type="match status" value="1"/>
</dbReference>
<evidence type="ECO:0000313" key="4">
    <source>
        <dbReference type="Proteomes" id="UP000002881"/>
    </source>
</evidence>
<dbReference type="EMBL" id="CP003532">
    <property type="protein sequence ID" value="AFK08121.1"/>
    <property type="molecule type" value="Genomic_DNA"/>
</dbReference>
<dbReference type="eggNOG" id="COG0242">
    <property type="taxonomic scope" value="Bacteria"/>
</dbReference>